<proteinExistence type="predicted"/>
<organism evidence="3 4">
    <name type="scientific">Vitrella brassicaformis (strain CCMP3155)</name>
    <dbReference type="NCBI Taxonomy" id="1169540"/>
    <lineage>
        <taxon>Eukaryota</taxon>
        <taxon>Sar</taxon>
        <taxon>Alveolata</taxon>
        <taxon>Colpodellida</taxon>
        <taxon>Vitrellaceae</taxon>
        <taxon>Vitrella</taxon>
    </lineage>
</organism>
<gene>
    <name evidence="3" type="ORF">Vbra_8927</name>
</gene>
<dbReference type="OrthoDB" id="437236at2759"/>
<evidence type="ECO:0000313" key="3">
    <source>
        <dbReference type="EMBL" id="CEM09923.1"/>
    </source>
</evidence>
<feature type="region of interest" description="Disordered" evidence="1">
    <location>
        <begin position="162"/>
        <end position="186"/>
    </location>
</feature>
<name>A0A0G4FAA9_VITBC</name>
<dbReference type="InParanoid" id="A0A0G4FAA9"/>
<evidence type="ECO:0000256" key="1">
    <source>
        <dbReference type="SAM" id="MobiDB-lite"/>
    </source>
</evidence>
<keyword evidence="4" id="KW-1185">Reference proteome</keyword>
<dbReference type="Proteomes" id="UP000041254">
    <property type="component" value="Unassembled WGS sequence"/>
</dbReference>
<dbReference type="VEuPathDB" id="CryptoDB:Vbra_8927"/>
<feature type="compositionally biased region" description="Basic and acidic residues" evidence="1">
    <location>
        <begin position="162"/>
        <end position="171"/>
    </location>
</feature>
<protein>
    <submittedName>
        <fullName evidence="3">Uncharacterized protein</fullName>
    </submittedName>
</protein>
<sequence length="1236" mass="135654">MCCGTKSILHSLLVSSSLIATVTAQGPPDDDAMPDWAAKYQRLPVKKTLRQRDFDKGTYRIREPGRYRLGEDITFNPRPDTDFWPEFGDADYPVSKFYLGFFSAITIETSGVWLDLNGHTIKQSDEHYLKQRFFSCIELNDGPFELNGGVSSLNLEVNDKLYNDPSLEHPRPGGQPSPPLKERNSVPKVASKTLISNGILGLSSHAGIHSNGAYDIVVSNLEVRDFEVTGIQCNGAKRVVIQHTQIGPSSKRVPVRGFYSAARFVDHYVNRLIPMGFSREGPQFADLLRDTISYADRPDQQMVIQDVFARLRAGLHLFERQRTPVSDEDEKLLNEAKYWFDNPSGLPDGGSMYGILLHRLGGAVDEHGQPKENYYDGTSPRVTKDVTLLDVKIVGLTNNPVNVPSLVGQDGKFMQGPTRDVIDIQRVVDDDFLTPYGEYRGTFLVDAVLAMWKLSNSYFKARVLNSPCGNTDTNRTSAETVCASQGNIKDTHLEPRDPAIITKRYFGGLALTQEFFDWATTPGAVMGDLFQPGEKEHYLVCGQDVMFHTPKGLMGVRADFAHDVKMKHVSIQNLVNVGEHQEWLCSEMAAFKLDNKLPVKATKFRPHEYQGADVRGITATSSWGLTLQHVTVENLLSRHGPVHGIFMDGNGVHSPADELGAGADLQDILIDHLEAGPSQKAVAVATPGMNAQFSSPSVSRQQTQGPILTVQSIGTGRGSGHVVLHSMVRGRVRQGLMGPSPKAVGFMRMVTPYQSDEQLRAFRRSAVKWLRSYYGVKIKGVEDTPLERAIELDRRGTKFSAGILERDSFHLATYCEWSTDASLPSSHCAGPLRSSPVIDVCHGVHVGKDGLTVTGTWGGGGGRWLPPGTLLIYGIMVVENPTMHRQGEPNLVIQYQTETPLFFPEAKDRQAPSTPVVFDYGLYSSEWGHGRGVGVMFVTQPGEFDGSMLWRFSPSAVQPAMSVRTEPVFSKVGRVGGLSFSNYKHAITWMQDGFMPVTQANAGVATFPATTAHHFVRGAGIEFLKTHTTIVSDADIRAMRVEFLERVLGDRFGIPISEDILGTATTLPLTATMYVPGGRVEAYVVNRAADFRSLSFVVGSGASSLTGKEPTIHEGGWRYVVGKGGFSGQDVGDLLHGDMILMGMYVIDPPAGCSWEREASFPSPLLPCEPLIIPFESDSPMKRTLGGQAVVTHTLGGRDGHAQLGRGRAEGTLQAKWNAERLGYDLVAMGQFVFDS</sequence>
<dbReference type="AlphaFoldDB" id="A0A0G4FAA9"/>
<feature type="signal peptide" evidence="2">
    <location>
        <begin position="1"/>
        <end position="24"/>
    </location>
</feature>
<keyword evidence="2" id="KW-0732">Signal</keyword>
<dbReference type="EMBL" id="CDMY01000397">
    <property type="protein sequence ID" value="CEM09923.1"/>
    <property type="molecule type" value="Genomic_DNA"/>
</dbReference>
<dbReference type="SUPFAM" id="SSF51126">
    <property type="entry name" value="Pectin lyase-like"/>
    <property type="match status" value="1"/>
</dbReference>
<evidence type="ECO:0000256" key="2">
    <source>
        <dbReference type="SAM" id="SignalP"/>
    </source>
</evidence>
<dbReference type="InterPro" id="IPR011050">
    <property type="entry name" value="Pectin_lyase_fold/virulence"/>
</dbReference>
<feature type="chain" id="PRO_5005188316" evidence="2">
    <location>
        <begin position="25"/>
        <end position="1236"/>
    </location>
</feature>
<evidence type="ECO:0000313" key="4">
    <source>
        <dbReference type="Proteomes" id="UP000041254"/>
    </source>
</evidence>
<reference evidence="3 4" key="1">
    <citation type="submission" date="2014-11" db="EMBL/GenBank/DDBJ databases">
        <authorList>
            <person name="Zhu J."/>
            <person name="Qi W."/>
            <person name="Song R."/>
        </authorList>
    </citation>
    <scope>NUCLEOTIDE SEQUENCE [LARGE SCALE GENOMIC DNA]</scope>
</reference>
<accession>A0A0G4FAA9</accession>
<dbReference type="OMA" id="AAITIEC"/>